<sequence>MVQRLSSRRQRRRELSVLLAQSATPATLSPAPCASCWPNLIYFFVILELPCLMTLQPPRHPGALYWRLCSPVQDWPGSLCQGVFGLARADWDGGGCKTISPKGFSRCCREVYCLKSLNHPNITKLFEVMAAPDMLYLVMQHVREGDLREHLENHRPLTSDKPAPRSGRWCGAPVLPPAGHRPQGPEADNILLDEDRTVKLADFSSVRR</sequence>
<dbReference type="Proteomes" id="UP001177744">
    <property type="component" value="Unassembled WGS sequence"/>
</dbReference>
<keyword evidence="10" id="KW-1185">Reference proteome</keyword>
<keyword evidence="4" id="KW-0547">Nucleotide-binding</keyword>
<dbReference type="PROSITE" id="PS50011">
    <property type="entry name" value="PROTEIN_KINASE_DOM"/>
    <property type="match status" value="1"/>
</dbReference>
<keyword evidence="5" id="KW-0418">Kinase</keyword>
<proteinExistence type="predicted"/>
<evidence type="ECO:0000256" key="3">
    <source>
        <dbReference type="ARBA" id="ARBA00022679"/>
    </source>
</evidence>
<keyword evidence="2" id="KW-0723">Serine/threonine-protein kinase</keyword>
<evidence type="ECO:0000256" key="2">
    <source>
        <dbReference type="ARBA" id="ARBA00022527"/>
    </source>
</evidence>
<dbReference type="GO" id="GO:0005524">
    <property type="term" value="F:ATP binding"/>
    <property type="evidence" value="ECO:0007669"/>
    <property type="project" value="UniProtKB-KW"/>
</dbReference>
<evidence type="ECO:0000259" key="8">
    <source>
        <dbReference type="PROSITE" id="PS50011"/>
    </source>
</evidence>
<organism evidence="9 10">
    <name type="scientific">Cnephaeus nilssonii</name>
    <name type="common">Northern bat</name>
    <name type="synonym">Eptesicus nilssonii</name>
    <dbReference type="NCBI Taxonomy" id="3371016"/>
    <lineage>
        <taxon>Eukaryota</taxon>
        <taxon>Metazoa</taxon>
        <taxon>Chordata</taxon>
        <taxon>Craniata</taxon>
        <taxon>Vertebrata</taxon>
        <taxon>Euteleostomi</taxon>
        <taxon>Mammalia</taxon>
        <taxon>Eutheria</taxon>
        <taxon>Laurasiatheria</taxon>
        <taxon>Chiroptera</taxon>
        <taxon>Yangochiroptera</taxon>
        <taxon>Vespertilionidae</taxon>
        <taxon>Cnephaeus</taxon>
    </lineage>
</organism>
<dbReference type="GO" id="GO:0004674">
    <property type="term" value="F:protein serine/threonine kinase activity"/>
    <property type="evidence" value="ECO:0007669"/>
    <property type="project" value="UniProtKB-KW"/>
</dbReference>
<keyword evidence="6" id="KW-0067">ATP-binding</keyword>
<feature type="domain" description="Protein kinase" evidence="8">
    <location>
        <begin position="1"/>
        <end position="208"/>
    </location>
</feature>
<dbReference type="Pfam" id="PF00069">
    <property type="entry name" value="Pkinase"/>
    <property type="match status" value="1"/>
</dbReference>
<comment type="caution">
    <text evidence="9">The sequence shown here is derived from an EMBL/GenBank/DDBJ whole genome shotgun (WGS) entry which is preliminary data.</text>
</comment>
<protein>
    <recommendedName>
        <fullName evidence="1">non-specific serine/threonine protein kinase</fullName>
        <ecNumber evidence="1">2.7.11.1</ecNumber>
    </recommendedName>
</protein>
<evidence type="ECO:0000256" key="1">
    <source>
        <dbReference type="ARBA" id="ARBA00012513"/>
    </source>
</evidence>
<evidence type="ECO:0000256" key="5">
    <source>
        <dbReference type="ARBA" id="ARBA00022777"/>
    </source>
</evidence>
<dbReference type="Gene3D" id="1.10.510.10">
    <property type="entry name" value="Transferase(Phosphotransferase) domain 1"/>
    <property type="match status" value="1"/>
</dbReference>
<dbReference type="GO" id="GO:0035556">
    <property type="term" value="P:intracellular signal transduction"/>
    <property type="evidence" value="ECO:0007669"/>
    <property type="project" value="TreeGrafter"/>
</dbReference>
<accession>A0AA40HPX9</accession>
<evidence type="ECO:0000313" key="9">
    <source>
        <dbReference type="EMBL" id="KAK1335223.1"/>
    </source>
</evidence>
<evidence type="ECO:0000256" key="7">
    <source>
        <dbReference type="SAM" id="MobiDB-lite"/>
    </source>
</evidence>
<dbReference type="EC" id="2.7.11.1" evidence="1"/>
<dbReference type="InterPro" id="IPR000719">
    <property type="entry name" value="Prot_kinase_dom"/>
</dbReference>
<name>A0AA40HPX9_CNENI</name>
<dbReference type="PANTHER" id="PTHR24346">
    <property type="entry name" value="MAP/MICROTUBULE AFFINITY-REGULATING KINASE"/>
    <property type="match status" value="1"/>
</dbReference>
<dbReference type="EMBL" id="JAULJE010000014">
    <property type="protein sequence ID" value="KAK1335223.1"/>
    <property type="molecule type" value="Genomic_DNA"/>
</dbReference>
<evidence type="ECO:0000313" key="10">
    <source>
        <dbReference type="Proteomes" id="UP001177744"/>
    </source>
</evidence>
<evidence type="ECO:0000256" key="4">
    <source>
        <dbReference type="ARBA" id="ARBA00022741"/>
    </source>
</evidence>
<feature type="region of interest" description="Disordered" evidence="7">
    <location>
        <begin position="153"/>
        <end position="189"/>
    </location>
</feature>
<evidence type="ECO:0000256" key="6">
    <source>
        <dbReference type="ARBA" id="ARBA00022840"/>
    </source>
</evidence>
<gene>
    <name evidence="9" type="ORF">QTO34_004807</name>
</gene>
<dbReference type="SUPFAM" id="SSF56112">
    <property type="entry name" value="Protein kinase-like (PK-like)"/>
    <property type="match status" value="1"/>
</dbReference>
<dbReference type="AlphaFoldDB" id="A0AA40HPX9"/>
<dbReference type="PANTHER" id="PTHR24346:SF30">
    <property type="entry name" value="MATERNAL EMBRYONIC LEUCINE ZIPPER KINASE"/>
    <property type="match status" value="1"/>
</dbReference>
<reference evidence="9" key="1">
    <citation type="submission" date="2023-06" db="EMBL/GenBank/DDBJ databases">
        <title>Reference genome for the Northern bat (Eptesicus nilssonii), a most northern bat species.</title>
        <authorList>
            <person name="Laine V.N."/>
            <person name="Pulliainen A.T."/>
            <person name="Lilley T.M."/>
        </authorList>
    </citation>
    <scope>NUCLEOTIDE SEQUENCE</scope>
    <source>
        <strain evidence="9">BLF_Eptnil</strain>
        <tissue evidence="9">Kidney</tissue>
    </source>
</reference>
<dbReference type="InterPro" id="IPR011009">
    <property type="entry name" value="Kinase-like_dom_sf"/>
</dbReference>
<keyword evidence="3" id="KW-0808">Transferase</keyword>
<dbReference type="GO" id="GO:0005737">
    <property type="term" value="C:cytoplasm"/>
    <property type="evidence" value="ECO:0007669"/>
    <property type="project" value="TreeGrafter"/>
</dbReference>